<comment type="caution">
    <text evidence="2">The sequence shown here is derived from an EMBL/GenBank/DDBJ whole genome shotgun (WGS) entry which is preliminary data.</text>
</comment>
<dbReference type="AlphaFoldDB" id="A0A820SMV4"/>
<feature type="region of interest" description="Disordered" evidence="1">
    <location>
        <begin position="54"/>
        <end position="88"/>
    </location>
</feature>
<feature type="region of interest" description="Disordered" evidence="1">
    <location>
        <begin position="1"/>
        <end position="32"/>
    </location>
</feature>
<evidence type="ECO:0000313" key="2">
    <source>
        <dbReference type="EMBL" id="CAF4455385.1"/>
    </source>
</evidence>
<organism evidence="2 3">
    <name type="scientific">Adineta steineri</name>
    <dbReference type="NCBI Taxonomy" id="433720"/>
    <lineage>
        <taxon>Eukaryota</taxon>
        <taxon>Metazoa</taxon>
        <taxon>Spiralia</taxon>
        <taxon>Gnathifera</taxon>
        <taxon>Rotifera</taxon>
        <taxon>Eurotatoria</taxon>
        <taxon>Bdelloidea</taxon>
        <taxon>Adinetida</taxon>
        <taxon>Adinetidae</taxon>
        <taxon>Adineta</taxon>
    </lineage>
</organism>
<feature type="compositionally biased region" description="Pro residues" evidence="1">
    <location>
        <begin position="70"/>
        <end position="79"/>
    </location>
</feature>
<evidence type="ECO:0000256" key="1">
    <source>
        <dbReference type="SAM" id="MobiDB-lite"/>
    </source>
</evidence>
<evidence type="ECO:0000313" key="3">
    <source>
        <dbReference type="Proteomes" id="UP000663844"/>
    </source>
</evidence>
<gene>
    <name evidence="2" type="ORF">OXD698_LOCUS54652</name>
</gene>
<name>A0A820SMV4_9BILA</name>
<protein>
    <submittedName>
        <fullName evidence="2">Uncharacterized protein</fullName>
    </submittedName>
</protein>
<feature type="compositionally biased region" description="Polar residues" evidence="1">
    <location>
        <begin position="1"/>
        <end position="18"/>
    </location>
</feature>
<dbReference type="Proteomes" id="UP000663844">
    <property type="component" value="Unassembled WGS sequence"/>
</dbReference>
<sequence>MIPSTSFTTHPRTSSQSDEQNHRKSIADMSTRRQASLDINTLVSNDTFAFDNSLCGSNDDLQPTINAQQPKPPPVPPRAPRTLNGNNK</sequence>
<reference evidence="2" key="1">
    <citation type="submission" date="2021-02" db="EMBL/GenBank/DDBJ databases">
        <authorList>
            <person name="Nowell W R."/>
        </authorList>
    </citation>
    <scope>NUCLEOTIDE SEQUENCE</scope>
</reference>
<accession>A0A820SMV4</accession>
<feature type="compositionally biased region" description="Polar residues" evidence="1">
    <location>
        <begin position="54"/>
        <end position="66"/>
    </location>
</feature>
<proteinExistence type="predicted"/>
<dbReference type="EMBL" id="CAJOAZ010033507">
    <property type="protein sequence ID" value="CAF4455385.1"/>
    <property type="molecule type" value="Genomic_DNA"/>
</dbReference>
<feature type="non-terminal residue" evidence="2">
    <location>
        <position position="1"/>
    </location>
</feature>